<dbReference type="GO" id="GO:0008270">
    <property type="term" value="F:zinc ion binding"/>
    <property type="evidence" value="ECO:0007669"/>
    <property type="project" value="UniProtKB-KW"/>
</dbReference>
<dbReference type="EMBL" id="OZ034821">
    <property type="protein sequence ID" value="CAL1406788.1"/>
    <property type="molecule type" value="Genomic_DNA"/>
</dbReference>
<evidence type="ECO:0000256" key="1">
    <source>
        <dbReference type="PROSITE-ProRule" id="PRU00047"/>
    </source>
</evidence>
<evidence type="ECO:0000313" key="3">
    <source>
        <dbReference type="EMBL" id="CAL1406788.1"/>
    </source>
</evidence>
<proteinExistence type="predicted"/>
<protein>
    <recommendedName>
        <fullName evidence="2">CCHC-type domain-containing protein</fullName>
    </recommendedName>
</protein>
<dbReference type="InterPro" id="IPR036875">
    <property type="entry name" value="Znf_CCHC_sf"/>
</dbReference>
<keyword evidence="1" id="KW-0479">Metal-binding</keyword>
<feature type="domain" description="CCHC-type" evidence="2">
    <location>
        <begin position="279"/>
        <end position="294"/>
    </location>
</feature>
<dbReference type="InterPro" id="IPR001878">
    <property type="entry name" value="Znf_CCHC"/>
</dbReference>
<dbReference type="PROSITE" id="PS50158">
    <property type="entry name" value="ZF_CCHC"/>
    <property type="match status" value="1"/>
</dbReference>
<dbReference type="Pfam" id="PF14223">
    <property type="entry name" value="Retrotran_gag_2"/>
    <property type="match status" value="1"/>
</dbReference>
<dbReference type="SMART" id="SM00343">
    <property type="entry name" value="ZnF_C2HC"/>
    <property type="match status" value="2"/>
</dbReference>
<gene>
    <name evidence="3" type="ORF">LTRI10_LOCUS46491</name>
</gene>
<dbReference type="PANTHER" id="PTHR37610">
    <property type="entry name" value="CCHC-TYPE DOMAIN-CONTAINING PROTEIN"/>
    <property type="match status" value="1"/>
</dbReference>
<sequence length="352" mass="39231">MVSELSSGDSDRLGARLNSKNNALWEFQFRVYVEGKGLLGWIDGSSEQPDATATAEDIAKWNQSDAKVRSLILGSVDPTIVLGLRLMTDVRSMWKHLETTYSSHNVARQFEVQAALDHLEQADRDISTYYNDAQELWTEQDLLTAALRSKEASGEVMEERKQQRILHFLMRLHPEYESVRSSLINQDEIVMDGVLAKLLQEETRLRAQSKLAARPGDGDTVFAAIAGSSAIAQQGSSAAPVFAASRPQFQNRVPVSELECHHCHMKGHLQKHCRQRNICVYCKKPGHLVLDCPSLQNRRRSSPRTRPVAAGGSSNQAYAAQLAQSMAVARGSLPRRLKGWSKLLSNARSRQL</sequence>
<dbReference type="Proteomes" id="UP001497516">
    <property type="component" value="Chromosome 8"/>
</dbReference>
<dbReference type="SUPFAM" id="SSF57756">
    <property type="entry name" value="Retrovirus zinc finger-like domains"/>
    <property type="match status" value="1"/>
</dbReference>
<name>A0AAV2G7W4_9ROSI</name>
<organism evidence="3 4">
    <name type="scientific">Linum trigynum</name>
    <dbReference type="NCBI Taxonomy" id="586398"/>
    <lineage>
        <taxon>Eukaryota</taxon>
        <taxon>Viridiplantae</taxon>
        <taxon>Streptophyta</taxon>
        <taxon>Embryophyta</taxon>
        <taxon>Tracheophyta</taxon>
        <taxon>Spermatophyta</taxon>
        <taxon>Magnoliopsida</taxon>
        <taxon>eudicotyledons</taxon>
        <taxon>Gunneridae</taxon>
        <taxon>Pentapetalae</taxon>
        <taxon>rosids</taxon>
        <taxon>fabids</taxon>
        <taxon>Malpighiales</taxon>
        <taxon>Linaceae</taxon>
        <taxon>Linum</taxon>
    </lineage>
</organism>
<dbReference type="PANTHER" id="PTHR37610:SF77">
    <property type="entry name" value="INTEGRASE CATALYTIC DOMAIN-CONTAINING PROTEIN"/>
    <property type="match status" value="1"/>
</dbReference>
<keyword evidence="4" id="KW-1185">Reference proteome</keyword>
<reference evidence="3 4" key="1">
    <citation type="submission" date="2024-04" db="EMBL/GenBank/DDBJ databases">
        <authorList>
            <person name="Fracassetti M."/>
        </authorList>
    </citation>
    <scope>NUCLEOTIDE SEQUENCE [LARGE SCALE GENOMIC DNA]</scope>
</reference>
<keyword evidence="1" id="KW-0863">Zinc-finger</keyword>
<dbReference type="AlphaFoldDB" id="A0AAV2G7W4"/>
<evidence type="ECO:0000313" key="4">
    <source>
        <dbReference type="Proteomes" id="UP001497516"/>
    </source>
</evidence>
<keyword evidence="1" id="KW-0862">Zinc</keyword>
<evidence type="ECO:0000259" key="2">
    <source>
        <dbReference type="PROSITE" id="PS50158"/>
    </source>
</evidence>
<dbReference type="Gene3D" id="4.10.60.10">
    <property type="entry name" value="Zinc finger, CCHC-type"/>
    <property type="match status" value="1"/>
</dbReference>
<accession>A0AAV2G7W4</accession>
<dbReference type="GO" id="GO:0003676">
    <property type="term" value="F:nucleic acid binding"/>
    <property type="evidence" value="ECO:0007669"/>
    <property type="project" value="InterPro"/>
</dbReference>